<protein>
    <submittedName>
        <fullName evidence="1">Uncharacterized protein</fullName>
    </submittedName>
</protein>
<gene>
    <name evidence="1" type="ORF">EGYM00163_LOCUS33034</name>
    <name evidence="2" type="ORF">EGYM00163_LOCUS33035</name>
</gene>
<dbReference type="AlphaFoldDB" id="A0A6T2D756"/>
<dbReference type="SUPFAM" id="SSF56219">
    <property type="entry name" value="DNase I-like"/>
    <property type="match status" value="1"/>
</dbReference>
<dbReference type="Gene3D" id="3.60.10.10">
    <property type="entry name" value="Endonuclease/exonuclease/phosphatase"/>
    <property type="match status" value="1"/>
</dbReference>
<dbReference type="EMBL" id="HBJA01095378">
    <property type="protein sequence ID" value="CAE0821859.1"/>
    <property type="molecule type" value="Transcribed_RNA"/>
</dbReference>
<dbReference type="EMBL" id="HBJA01095379">
    <property type="protein sequence ID" value="CAE0821860.1"/>
    <property type="molecule type" value="Transcribed_RNA"/>
</dbReference>
<reference evidence="1" key="1">
    <citation type="submission" date="2021-01" db="EMBL/GenBank/DDBJ databases">
        <authorList>
            <person name="Corre E."/>
            <person name="Pelletier E."/>
            <person name="Niang G."/>
            <person name="Scheremetjew M."/>
            <person name="Finn R."/>
            <person name="Kale V."/>
            <person name="Holt S."/>
            <person name="Cochrane G."/>
            <person name="Meng A."/>
            <person name="Brown T."/>
            <person name="Cohen L."/>
        </authorList>
    </citation>
    <scope>NUCLEOTIDE SEQUENCE</scope>
    <source>
        <strain evidence="1">CCMP1594</strain>
    </source>
</reference>
<evidence type="ECO:0000313" key="2">
    <source>
        <dbReference type="EMBL" id="CAE0821860.1"/>
    </source>
</evidence>
<organism evidence="1">
    <name type="scientific">Eutreptiella gymnastica</name>
    <dbReference type="NCBI Taxonomy" id="73025"/>
    <lineage>
        <taxon>Eukaryota</taxon>
        <taxon>Discoba</taxon>
        <taxon>Euglenozoa</taxon>
        <taxon>Euglenida</taxon>
        <taxon>Spirocuta</taxon>
        <taxon>Euglenophyceae</taxon>
        <taxon>Eutreptiales</taxon>
        <taxon>Eutreptiaceae</taxon>
        <taxon>Eutreptiella</taxon>
    </lineage>
</organism>
<evidence type="ECO:0000313" key="1">
    <source>
        <dbReference type="EMBL" id="CAE0821859.1"/>
    </source>
</evidence>
<sequence>MPVVLLADHNSLVQPALDCAKPPKLEPKEVLDARAAEVRTLENLGLLDVWTHVHFDQQSLNMSKGYTWPAYTQDKDKGKTASLLRRLDRIHVPKEVADSASSVHTTFLGRSDHKAVQLPIFSHRPPQMEVPHEFPGGFAAC</sequence>
<dbReference type="InterPro" id="IPR036691">
    <property type="entry name" value="Endo/exonu/phosph_ase_sf"/>
</dbReference>
<accession>A0A6T2D756</accession>
<proteinExistence type="predicted"/>
<name>A0A6T2D756_9EUGL</name>